<gene>
    <name evidence="15" type="ORF">GCM10023307_25010</name>
</gene>
<accession>A0ABP9BN38</accession>
<dbReference type="PROSITE" id="PS00012">
    <property type="entry name" value="PHOSPHOPANTETHEINE"/>
    <property type="match status" value="2"/>
</dbReference>
<dbReference type="PANTHER" id="PTHR43775">
    <property type="entry name" value="FATTY ACID SYNTHASE"/>
    <property type="match status" value="1"/>
</dbReference>
<dbReference type="SMART" id="SM00825">
    <property type="entry name" value="PKS_KS"/>
    <property type="match status" value="3"/>
</dbReference>
<comment type="pathway">
    <text evidence="2">Antibiotic biosynthesis.</text>
</comment>
<feature type="region of interest" description="Disordered" evidence="11">
    <location>
        <begin position="2141"/>
        <end position="2161"/>
    </location>
</feature>
<feature type="active site" description="Proton acceptor; for dehydratase activity" evidence="10">
    <location>
        <position position="69"/>
    </location>
</feature>
<dbReference type="Gene3D" id="3.40.50.720">
    <property type="entry name" value="NAD(P)-binding Rossmann-like Domain"/>
    <property type="match status" value="2"/>
</dbReference>
<dbReference type="Pfam" id="PF08659">
    <property type="entry name" value="KR"/>
    <property type="match status" value="2"/>
</dbReference>
<name>A0ABP9BN38_9GAMM</name>
<evidence type="ECO:0000256" key="10">
    <source>
        <dbReference type="PROSITE-ProRule" id="PRU01363"/>
    </source>
</evidence>
<dbReference type="Pfam" id="PF21089">
    <property type="entry name" value="PKS_DH_N"/>
    <property type="match status" value="2"/>
</dbReference>
<dbReference type="Pfam" id="PF21394">
    <property type="entry name" value="Beta-ketacyl_N"/>
    <property type="match status" value="1"/>
</dbReference>
<dbReference type="SMART" id="SM00826">
    <property type="entry name" value="PKS_DH"/>
    <property type="match status" value="2"/>
</dbReference>
<feature type="domain" description="PKS/mFAS DH" evidence="14">
    <location>
        <begin position="4093"/>
        <end position="4379"/>
    </location>
</feature>
<dbReference type="InterPro" id="IPR049900">
    <property type="entry name" value="PKS_mFAS_DH"/>
</dbReference>
<reference evidence="16" key="1">
    <citation type="journal article" date="2019" name="Int. J. Syst. Evol. Microbiol.">
        <title>The Global Catalogue of Microorganisms (GCM) 10K type strain sequencing project: providing services to taxonomists for standard genome sequencing and annotation.</title>
        <authorList>
            <consortium name="The Broad Institute Genomics Platform"/>
            <consortium name="The Broad Institute Genome Sequencing Center for Infectious Disease"/>
            <person name="Wu L."/>
            <person name="Ma J."/>
        </authorList>
    </citation>
    <scope>NUCLEOTIDE SEQUENCE [LARGE SCALE GENOMIC DNA]</scope>
    <source>
        <strain evidence="16">JCM 18204</strain>
    </source>
</reference>
<dbReference type="InterPro" id="IPR020841">
    <property type="entry name" value="PKS_Beta-ketoAc_synthase_dom"/>
</dbReference>
<feature type="domain" description="Ketosynthase family 3 (KS3)" evidence="13">
    <location>
        <begin position="953"/>
        <end position="1373"/>
    </location>
</feature>
<feature type="region of interest" description="Disordered" evidence="11">
    <location>
        <begin position="773"/>
        <end position="806"/>
    </location>
</feature>
<feature type="region of interest" description="N-terminal hotdog fold" evidence="10">
    <location>
        <begin position="4093"/>
        <end position="4215"/>
    </location>
</feature>
<dbReference type="InterPro" id="IPR057326">
    <property type="entry name" value="KR_dom"/>
</dbReference>
<dbReference type="InterPro" id="IPR006162">
    <property type="entry name" value="Ppantetheine_attach_site"/>
</dbReference>
<dbReference type="InterPro" id="IPR049490">
    <property type="entry name" value="C883_1060-like_KR_N"/>
</dbReference>
<feature type="domain" description="Ketosynthase family 3 (KS3)" evidence="13">
    <location>
        <begin position="2198"/>
        <end position="2621"/>
    </location>
</feature>
<keyword evidence="8" id="KW-0808">Transferase</keyword>
<feature type="compositionally biased region" description="Pro residues" evidence="11">
    <location>
        <begin position="1988"/>
        <end position="2000"/>
    </location>
</feature>
<evidence type="ECO:0000256" key="4">
    <source>
        <dbReference type="ARBA" id="ARBA00006484"/>
    </source>
</evidence>
<keyword evidence="7" id="KW-0597">Phosphoprotein</keyword>
<organism evidence="15 16">
    <name type="scientific">Lysobacter hankyongensis</name>
    <dbReference type="NCBI Taxonomy" id="1176535"/>
    <lineage>
        <taxon>Bacteria</taxon>
        <taxon>Pseudomonadati</taxon>
        <taxon>Pseudomonadota</taxon>
        <taxon>Gammaproteobacteria</taxon>
        <taxon>Lysobacterales</taxon>
        <taxon>Lysobacteraceae</taxon>
        <taxon>Lysobacter</taxon>
    </lineage>
</organism>
<dbReference type="PROSITE" id="PS50075">
    <property type="entry name" value="CARRIER"/>
    <property type="match status" value="4"/>
</dbReference>
<dbReference type="PROSITE" id="PS52019">
    <property type="entry name" value="PKS_MFAS_DH"/>
    <property type="match status" value="2"/>
</dbReference>
<feature type="region of interest" description="N-terminal hotdog fold" evidence="10">
    <location>
        <begin position="40"/>
        <end position="166"/>
    </location>
</feature>
<comment type="subcellular location">
    <subcellularLocation>
        <location evidence="1">Cytoplasm</location>
    </subcellularLocation>
</comment>
<dbReference type="SMART" id="SM01294">
    <property type="entry name" value="PKS_PP_betabranch"/>
    <property type="match status" value="2"/>
</dbReference>
<dbReference type="InterPro" id="IPR054514">
    <property type="entry name" value="RhiE-like_linker"/>
</dbReference>
<keyword evidence="5" id="KW-0596">Phosphopantetheine</keyword>
<evidence type="ECO:0000313" key="15">
    <source>
        <dbReference type="EMBL" id="GAA4798003.1"/>
    </source>
</evidence>
<feature type="region of interest" description="Disordered" evidence="11">
    <location>
        <begin position="1980"/>
        <end position="2000"/>
    </location>
</feature>
<dbReference type="SMART" id="SM00822">
    <property type="entry name" value="PKS_KR"/>
    <property type="match status" value="2"/>
</dbReference>
<evidence type="ECO:0000256" key="3">
    <source>
        <dbReference type="ARBA" id="ARBA00005194"/>
    </source>
</evidence>
<dbReference type="SUPFAM" id="SSF47336">
    <property type="entry name" value="ACP-like"/>
    <property type="match status" value="4"/>
</dbReference>
<dbReference type="CDD" id="cd00833">
    <property type="entry name" value="PKS"/>
    <property type="match status" value="3"/>
</dbReference>
<feature type="domain" description="Carrier" evidence="12">
    <location>
        <begin position="2037"/>
        <end position="2114"/>
    </location>
</feature>
<dbReference type="EMBL" id="BAABJE010000014">
    <property type="protein sequence ID" value="GAA4798003.1"/>
    <property type="molecule type" value="Genomic_DNA"/>
</dbReference>
<feature type="compositionally biased region" description="Low complexity" evidence="11">
    <location>
        <begin position="2141"/>
        <end position="2150"/>
    </location>
</feature>
<evidence type="ECO:0000259" key="13">
    <source>
        <dbReference type="PROSITE" id="PS52004"/>
    </source>
</evidence>
<keyword evidence="9" id="KW-0677">Repeat</keyword>
<keyword evidence="6" id="KW-0963">Cytoplasm</keyword>
<dbReference type="InterPro" id="IPR013968">
    <property type="entry name" value="PKS_KR"/>
</dbReference>
<dbReference type="PROSITE" id="PS00606">
    <property type="entry name" value="KS3_1"/>
    <property type="match status" value="2"/>
</dbReference>
<feature type="active site" description="Proton donor; for dehydratase activity" evidence="10">
    <location>
        <position position="243"/>
    </location>
</feature>
<evidence type="ECO:0000313" key="16">
    <source>
        <dbReference type="Proteomes" id="UP001499959"/>
    </source>
</evidence>
<feature type="domain" description="Carrier" evidence="12">
    <location>
        <begin position="3337"/>
        <end position="3413"/>
    </location>
</feature>
<dbReference type="Gene3D" id="1.10.1200.10">
    <property type="entry name" value="ACP-like"/>
    <property type="match status" value="4"/>
</dbReference>
<dbReference type="InterPro" id="IPR036291">
    <property type="entry name" value="NAD(P)-bd_dom_sf"/>
</dbReference>
<comment type="caution">
    <text evidence="15">The sequence shown here is derived from an EMBL/GenBank/DDBJ whole genome shotgun (WGS) entry which is preliminary data.</text>
</comment>
<proteinExistence type="inferred from homology"/>
<keyword evidence="16" id="KW-1185">Reference proteome</keyword>
<feature type="domain" description="Carrier" evidence="12">
    <location>
        <begin position="813"/>
        <end position="889"/>
    </location>
</feature>
<evidence type="ECO:0000256" key="6">
    <source>
        <dbReference type="ARBA" id="ARBA00022490"/>
    </source>
</evidence>
<evidence type="ECO:0000256" key="9">
    <source>
        <dbReference type="ARBA" id="ARBA00022737"/>
    </source>
</evidence>
<comment type="similarity">
    <text evidence="4">Belongs to the short-chain dehydrogenases/reductases (SDR) family.</text>
</comment>
<feature type="domain" description="Carrier" evidence="12">
    <location>
        <begin position="1897"/>
        <end position="1974"/>
    </location>
</feature>
<evidence type="ECO:0008006" key="17">
    <source>
        <dbReference type="Google" id="ProtNLM"/>
    </source>
</evidence>
<feature type="domain" description="PKS/mFAS DH" evidence="14">
    <location>
        <begin position="40"/>
        <end position="329"/>
    </location>
</feature>
<dbReference type="Pfam" id="PF14765">
    <property type="entry name" value="PS-DH"/>
    <property type="match status" value="2"/>
</dbReference>
<feature type="region of interest" description="C-terminal hotdog fold" evidence="10">
    <location>
        <begin position="4232"/>
        <end position="4379"/>
    </location>
</feature>
<evidence type="ECO:0000256" key="11">
    <source>
        <dbReference type="SAM" id="MobiDB-lite"/>
    </source>
</evidence>
<dbReference type="PANTHER" id="PTHR43775:SF37">
    <property type="entry name" value="SI:DKEY-61P9.11"/>
    <property type="match status" value="1"/>
</dbReference>
<feature type="compositionally biased region" description="Low complexity" evidence="11">
    <location>
        <begin position="792"/>
        <end position="806"/>
    </location>
</feature>
<dbReference type="InterPro" id="IPR036736">
    <property type="entry name" value="ACP-like_sf"/>
</dbReference>
<feature type="region of interest" description="C-terminal hotdog fold" evidence="10">
    <location>
        <begin position="180"/>
        <end position="329"/>
    </location>
</feature>
<sequence>MVDFVEYVVAELKSKRLGKANALELIRQFSGRRSVPAQLHPLVHLNVSTLTQQRYRTCLNGGEFFLRDHRVKMPSGAAVGVLPGVAYLEMARAAIVDAVPELAADSLLAFENVLWLSPFAVERERDILIDIDAEDDFLEFRVFSETESGHRTEHASGRVRFYDSAEAAPLDLAEVRAAMGRDHWDADTVYATYAQVGIEYGPAHRGIVRLDSGDGQVLADLALPESLAGEDNAAYGLHPSLIDSALQAAIGLGERGILPSDPMLPFALESLCIVADCGPRPHVFVRRADAESTDTAQLTLDLDLCDEHGNICVQMRGFCARRFDARSAAAPTADAVETLVAVPGWGALQPRQDHASNAQPTPAAAFAHVRVLLCDLPVADALASKLAGVTVESLVATADGHPAQRYESVALQLFERLQDVLKRHSAEKTLLQCAIADSAEGRLLAGLGGMLRTAALENPSLTVQLIIVDATTTAERLAADLADAATRPHLSLLHCADAGWRTQAWTLLPPANDAPGESPYREDGVYLITGGLGGLGVLFARDILAQARGAQVVLTGRAADDDALRARLGAAFENNAFESSDARDRVHYRRLDLDDAAQCAQVVDAIGRDIGAIRGVLHCAGARSDEVILKKTVQDVAAVLAPKVRGTWHLDDATRGLDLDFFALFSSGVSAFGNVGQADYAAANGFLDAFAAFRDARVTAGERSGRTVAIDWPLWDEGGMRPDAEAVRWLQAQTGMVPMRSASGLAVFRRALASPHAQVFAIEGEGRRLRRLFDAPTPPAPARRAETPAPTPARTAAPETAAAAPAGDAFAGDLSTRARDFLRREFAPVLKIAANQIDVQEALENYGINSILAMNLTAQLEKHFGPLPKTLFFEYQTIAALSEHLVQAHAERLQALVAPAAGTATAAAVAPRPAPAAPAPGTSRPALKPALRGKAAAPGALVRRGPSGPSMTSEPIAIVGLSGRYPEAETLREFWRNLHDGKDCIVEIPAERWRWQDYYTSDREQPGHYSKWGGFIRGVDEFDPQFFNISPREAPYIDPQERMFLQHAWMAIEDAGYSRKSLRLPRANGLPGQVGVYAGVMYGEYNRSGSLASIANRVSYALNLHGPSMTLDTMCSSSLTAIHLACQDLRLGRTDMALAGGVNLSIHPDKYSMLSAGQFISGTGHCQSFGEGGDGYIPGEGVGVAVLKRLSDAERDGDAIHAIIRGSALNHGGKTNGYTVPNPQAQAAVIADALRDAGVDARHVSYIEAHGTGTKLGDPIEIAALGKAFREYTQDTGFCLIGSAKSNIGHCESAAGIAGLSKVVLQLRHRKIVPSLHSQRLNPNIDFGTTPFEVNQQLRDWEPPLVDGKRVPRIAGLSSFGAGGANAHFVIEEYIAPAADAVDGLPVIVPLSARTPEQLMQKVRDLLFMLQDASDADQRIDHVALAYTLQVGREAMEERLAFVVDSTRQLQDALSAHIDGDADGGHRGQVRANKEMLALFVTDDDYEEVLDKWIAQRKLPKLAELWSKGLDLDWRKFHGKHGPRRLHLPTYPFAREKYWIDPTVGLFSHIGPQAATQRASALHPLLHENTSDLDQLRFSSILPATAGDGALSSSLLLEMARAALACARREAPATTAVELGALRFAAPFVADGARPLHIALYPATTGGIDFDIYSGDADECVHAQGSGEVASSSAATALDLAAIAARMAETAWPGDRAPAAWRLWRGAGELLIAAGDERPAPSPGTMLDPAFADHVFDAIAPVLGLDRLAPHELASLGVFSACGSPMWIWARWNEGDTPVLDMDWCDAHGVVGLRWRGFVPAGASDAATHAAAVMPLAVFTDAPRLGKPNAIALAEPVAVPSIVGGHRPKPNASRLAALDATTAMPASIVSIPTPLPAPVAAATPVMGTPAPVAADAEARVDVRGFLKRSLAQALYLDEANIDDDRPFVDLGLDSIVGVEWVKNINKGLGLEIGATRVYDYANLAALSVYVESQLPQASAKPAAANPAPSTPAPAPAPTKPVPAAASVPSVVLDLPTFDPPAATVPVAPAPAAQAGRHTVESLKPELRASLAQALYLDEAAIDYDQSFVDLGLDSIVGVEWVKTINKAYGLDISATRVYDYSNLHALARFVHEELAKLPPDRLPQPLATQTATPAVAVPPAATPATAATPANVPSKAAPPPSFTPVAPLAQNALRRRSRGAPAAAAVETAAAAQPVRNAEKIAIVGMSGRYPGAENLEQYWRNLVEGRNSIREIPPERWDVAAYYDPTPGKPGKVYCKWLGMLDGADEFDPMFFQISPSEAEIMDPQHRLFMQESYRSFQDAGYSSAALSNRKCGVYLGIMSSEYSLLLAKGNPLTVETTGNSFAIGAARIAYHLNLKGPAIPIDTACSSSLVAIHLACQALLNHEIDMGLAGGVSLYLIPESYLGMCRAGMLSRDGQCKTFDNGADGFVPGEGVGAVVLKRLSDAERDGDEIYGVIIGSGINQDGKTNGITAPSVNSQIELLRDVYRRHDIDATTINYVETHGTGTKLGDPIELEALSTVFKEHGGKRNGCALGAVKTNLGHTSGAAGVAGVHKVLLSLRNGMVAPNVNLKQENALFDFGASPFYVSRSAHDWTPASGRKRRAAVSAFGFSGTNAHVVIEEYLPTLRPQPAQPQPCIVPLSARSAEQVRTMAQELLQFLENDGSGVTLQDLAYTLQVGRDAMRERAAWVAASLPELQSQLRDFLSGKPVGHRGTVTRAHEAAIPTEEAAALRQREGAVQSAALAALWVQGADIDWTAYHVGDQPRRLHRVPGYPFAKERYWPQPVAAAQTVATPAAIVAPAPAPVQAAAPVAAIEPRHATYYAPAWRAAALPAQRVAFGADDTLLIVDSDDLLFEQIKARLHPASPLKAIVLVRLGQADGFVQDAGDRFTLDASQPRHFEALLDALRGQGRLPTHVIHNANAARLPAGSDATAAERALQVGVDALFGLCKALATARHAPCAFVSHFDADAGANTAACEALAAFYRSLALENNRYHGRVLTLEHDAGADPANRVIDTVTAIIDELQAPPQRETEVRYRTDGGAQAQRSVRVLTERTPASAAVGDMPLKHGGVYLITGGLGGLGFLFARHLAEHYRARLVLSGRSALDAAGEKKLEQLHALGAEATYLQADVADADRAHDLVIGAKARFGALNGVIHSAGVNDDALLIRKDHAQFRRVLAPKVQGTLHLDRLTADEPLDLFVLFSSGAGSFGNVGQTDYAYANAFMDAFAEHREQARARRERFGKTLSIGWPYWLAGGMQLSAADLQRTEERTGLCALPTDIGIGYWDTLLRSDLSRALALYGHPAKIAAHCDPSSAITSPARAVATVATVAAPAADGELLAQAQRYLCELVHAETRIPVAQIDIDERFEAFGFDSIMIGRLNATLEQDLGDLPKTLMYEYETVAELAAYLTGHAAAALSRRLAVNATVAPAAATPAIAADAPAEAAPAVVAPVAAQPVQVAEPVGAHAEPIAIIGVHASFPQADDLDTFWEHLRSGTDLIQLVPENRWNYADFYDADPAQSDNGKIYCKWGGFLEDFDKFDAGFFNIADAEANIIDPQERRFLQSAWSAIEDAGYTRERLKQCYPKGKSADVGVFVGVTTNSYQLLAPEAWQRGRMVTPSAMPWSIANRVSYALDLQGPSMPVDTACSSSLVAVHLACESLRRRECQVALAGGVNLYLHPAKYQSFCHRRMLAVGDQCRSYGAGDDGFIPGEGVGTLVLKPLRLAERDGDRIYGVIRGSAYDHSGRSNGYATPNPNSQAHVIAQALAQADVPARSIGFIEGHGTGTQMGDSLEVAAITQAFAQQTADTGFCALASLKANIGHAESATSIAGIAKILMQFRHRQIAPSIHSEVVNPDIDFGRAPCYLQTGLSAWESPAGVPRRALINAFGAGGVNACAVLEEYVPAAAAVPATAGGDALFVLSAMNAERLREYAWRHVDFLALNPDCDVAALCRTLQIGREAMPERLALIVGSAQQLRQTLQRWLDADPTLVAGALVAGQNHLWQGRIDPRAGAGYATREQRERMQALCASRDLAGLAAFWTEGGKVEWARLDDAPLRPVVGAPVYPFARERHWAVEFATAEAVPAAAAMPSRLHPLISHNASTLDQVRFDAALDGNRYYARDHRIQGQAVFPGAGFIEMACVAASIAGQRRVRSLRDIYWVQPLSLTDPQQDLKIGLRSANGAGGNAAEFAITTVDVDQETVVHCEGRALFDDGRDAESASQPSLAEWRQRCGERHDGERYYRIFQTLGFDYGPTFRVIQEVAIGEGCALARLALDPSLSKDFEQYILHPTLIDGALQTVVALLAADEGGVPHLPFAIDEIEILGSLTPHCHVLVERSGDAGAAGTGILQFNIHILSESGETLVKISNFYVRALVPPPSQGAADGEQARRSLAMNP</sequence>
<dbReference type="InterPro" id="IPR042104">
    <property type="entry name" value="PKS_dehydratase_sf"/>
</dbReference>
<dbReference type="Pfam" id="PF00109">
    <property type="entry name" value="ketoacyl-synt"/>
    <property type="match status" value="3"/>
</dbReference>
<protein>
    <recommendedName>
        <fullName evidence="17">SDR family NAD(P)-dependent oxidoreductase</fullName>
    </recommendedName>
</protein>
<evidence type="ECO:0000259" key="12">
    <source>
        <dbReference type="PROSITE" id="PS50075"/>
    </source>
</evidence>
<feature type="active site" description="Proton donor; for dehydratase activity" evidence="10">
    <location>
        <position position="4293"/>
    </location>
</feature>
<dbReference type="CDD" id="cd08953">
    <property type="entry name" value="KR_2_SDR_x"/>
    <property type="match status" value="2"/>
</dbReference>
<dbReference type="SMART" id="SM00823">
    <property type="entry name" value="PKS_PP"/>
    <property type="match status" value="4"/>
</dbReference>
<dbReference type="InterPro" id="IPR014030">
    <property type="entry name" value="Ketoacyl_synth_N"/>
</dbReference>
<dbReference type="InterPro" id="IPR009081">
    <property type="entry name" value="PP-bd_ACP"/>
</dbReference>
<dbReference type="Gene3D" id="3.10.129.110">
    <property type="entry name" value="Polyketide synthase dehydratase"/>
    <property type="match status" value="3"/>
</dbReference>
<comment type="pathway">
    <text evidence="3">Lipid metabolism; fatty acid biosynthesis.</text>
</comment>
<dbReference type="InterPro" id="IPR020807">
    <property type="entry name" value="PKS_DH"/>
</dbReference>
<evidence type="ECO:0000256" key="5">
    <source>
        <dbReference type="ARBA" id="ARBA00022450"/>
    </source>
</evidence>
<feature type="active site" description="Proton acceptor; for dehydratase activity" evidence="10">
    <location>
        <position position="4122"/>
    </location>
</feature>
<dbReference type="InterPro" id="IPR049551">
    <property type="entry name" value="PKS_DH_C"/>
</dbReference>
<dbReference type="SUPFAM" id="SSF51735">
    <property type="entry name" value="NAD(P)-binding Rossmann-fold domains"/>
    <property type="match status" value="3"/>
</dbReference>
<evidence type="ECO:0000256" key="1">
    <source>
        <dbReference type="ARBA" id="ARBA00004496"/>
    </source>
</evidence>
<dbReference type="SUPFAM" id="SSF53901">
    <property type="entry name" value="Thiolase-like"/>
    <property type="match status" value="3"/>
</dbReference>
<evidence type="ECO:0000259" key="14">
    <source>
        <dbReference type="PROSITE" id="PS52019"/>
    </source>
</evidence>
<evidence type="ECO:0000256" key="7">
    <source>
        <dbReference type="ARBA" id="ARBA00022553"/>
    </source>
</evidence>
<dbReference type="Pfam" id="PF00550">
    <property type="entry name" value="PP-binding"/>
    <property type="match status" value="4"/>
</dbReference>
<evidence type="ECO:0000256" key="2">
    <source>
        <dbReference type="ARBA" id="ARBA00004792"/>
    </source>
</evidence>
<dbReference type="Pfam" id="PF02801">
    <property type="entry name" value="Ketoacyl-synt_C"/>
    <property type="match status" value="3"/>
</dbReference>
<dbReference type="InterPro" id="IPR020806">
    <property type="entry name" value="PKS_PP-bd"/>
</dbReference>
<dbReference type="PROSITE" id="PS52004">
    <property type="entry name" value="KS3_2"/>
    <property type="match status" value="3"/>
</dbReference>
<dbReference type="Gene3D" id="3.40.47.10">
    <property type="match status" value="3"/>
</dbReference>
<dbReference type="InterPro" id="IPR049552">
    <property type="entry name" value="PKS_DH_N"/>
</dbReference>
<dbReference type="Pfam" id="PF22336">
    <property type="entry name" value="RhiE-like_linker"/>
    <property type="match status" value="3"/>
</dbReference>
<feature type="domain" description="Ketosynthase family 3 (KS3)" evidence="13">
    <location>
        <begin position="3467"/>
        <end position="3900"/>
    </location>
</feature>
<dbReference type="Proteomes" id="UP001499959">
    <property type="component" value="Unassembled WGS sequence"/>
</dbReference>
<evidence type="ECO:0000256" key="8">
    <source>
        <dbReference type="ARBA" id="ARBA00022679"/>
    </source>
</evidence>
<dbReference type="InterPro" id="IPR018201">
    <property type="entry name" value="Ketoacyl_synth_AS"/>
</dbReference>
<dbReference type="InterPro" id="IPR050091">
    <property type="entry name" value="PKS_NRPS_Biosynth_Enz"/>
</dbReference>
<dbReference type="InterPro" id="IPR016039">
    <property type="entry name" value="Thiolase-like"/>
</dbReference>
<feature type="region of interest" description="Disordered" evidence="11">
    <location>
        <begin position="909"/>
        <end position="954"/>
    </location>
</feature>
<dbReference type="InterPro" id="IPR014031">
    <property type="entry name" value="Ketoacyl_synth_C"/>
</dbReference>
<dbReference type="Gene3D" id="1.10.1240.100">
    <property type="match status" value="3"/>
</dbReference>